<dbReference type="RefSeq" id="WP_183800415.1">
    <property type="nucleotide sequence ID" value="NZ_JACIII010000013.1"/>
</dbReference>
<dbReference type="EMBL" id="JACIIK010000009">
    <property type="protein sequence ID" value="MBB6204222.1"/>
    <property type="molecule type" value="Genomic_DNA"/>
</dbReference>
<gene>
    <name evidence="1" type="ORF">GGD69_005116</name>
</gene>
<name>A0AAW3V2T2_9BURK</name>
<protein>
    <submittedName>
        <fullName evidence="1">Uncharacterized protein</fullName>
    </submittedName>
</protein>
<organism evidence="1 2">
    <name type="scientific">Paraburkholderia fungorum</name>
    <dbReference type="NCBI Taxonomy" id="134537"/>
    <lineage>
        <taxon>Bacteria</taxon>
        <taxon>Pseudomonadati</taxon>
        <taxon>Pseudomonadota</taxon>
        <taxon>Betaproteobacteria</taxon>
        <taxon>Burkholderiales</taxon>
        <taxon>Burkholderiaceae</taxon>
        <taxon>Paraburkholderia</taxon>
    </lineage>
</organism>
<accession>A0AAW3V2T2</accession>
<comment type="caution">
    <text evidence="1">The sequence shown here is derived from an EMBL/GenBank/DDBJ whole genome shotgun (WGS) entry which is preliminary data.</text>
</comment>
<dbReference type="AlphaFoldDB" id="A0AAW3V2T2"/>
<dbReference type="Proteomes" id="UP000518681">
    <property type="component" value="Unassembled WGS sequence"/>
</dbReference>
<evidence type="ECO:0000313" key="1">
    <source>
        <dbReference type="EMBL" id="MBB6204222.1"/>
    </source>
</evidence>
<sequence>MADTNKNAIGQALRDLDWKGVPVRNREAIEQAIEALDGGDQKQPLADEAAARSDGRAALEIAGATAALRECLAAEEAWSWIAQFEGDGAVDEVERARAAIRRAAARESARKLLAAAPVPPSTLKAGDHVRGGTFAGTHGEIEDALDKAGAPMQDGARWLTFPERIAALVAPVAAVPLTVAQRDSIWVAAEVLEKSEEHAHAAELRAMLKAAPASTVAADALAPIPMLLFCPACGLQHIDAPEPAREGVKAWDNPPHRSHKCRACEAVWRPADVPTVGVASIQTSGQADNWDSSAHTVAAGAVRTVTIDEVEKSFLCKLLSFAWEVDIMWHRDRNEIRRIKLDVRDGVSMAPGLVERRVDLIREFVTTGRNAFSRDGGADGELVTADQTAEAAQ</sequence>
<evidence type="ECO:0000313" key="2">
    <source>
        <dbReference type="Proteomes" id="UP000518681"/>
    </source>
</evidence>
<proteinExistence type="predicted"/>
<reference evidence="1 2" key="1">
    <citation type="submission" date="2020-08" db="EMBL/GenBank/DDBJ databases">
        <title>Genomic Encyclopedia of Type Strains, Phase IV (KMG-V): Genome sequencing to study the core and pangenomes of soil and plant-associated prokaryotes.</title>
        <authorList>
            <person name="Whitman W."/>
        </authorList>
    </citation>
    <scope>NUCLEOTIDE SEQUENCE [LARGE SCALE GENOMIC DNA]</scope>
    <source>
        <strain evidence="1 2">SEMIA 4013</strain>
    </source>
</reference>